<reference evidence="2 3" key="1">
    <citation type="submission" date="2023-07" db="EMBL/GenBank/DDBJ databases">
        <title>Description of novel actinomycetes strains, isolated from tidal flat sediment.</title>
        <authorList>
            <person name="Lu C."/>
        </authorList>
    </citation>
    <scope>NUCLEOTIDE SEQUENCE [LARGE SCALE GENOMIC DNA]</scope>
    <source>
        <strain evidence="2 3">SYSU T00b441</strain>
    </source>
</reference>
<dbReference type="Pfam" id="PF00989">
    <property type="entry name" value="PAS"/>
    <property type="match status" value="1"/>
</dbReference>
<dbReference type="PROSITE" id="PS50112">
    <property type="entry name" value="PAS"/>
    <property type="match status" value="1"/>
</dbReference>
<dbReference type="RefSeq" id="WP_304602037.1">
    <property type="nucleotide sequence ID" value="NZ_JAUQYP010000002.1"/>
</dbReference>
<protein>
    <submittedName>
        <fullName evidence="2">PAS domain-containing protein</fullName>
    </submittedName>
</protein>
<keyword evidence="3" id="KW-1185">Reference proteome</keyword>
<feature type="domain" description="PAS" evidence="1">
    <location>
        <begin position="3"/>
        <end position="62"/>
    </location>
</feature>
<dbReference type="Gene3D" id="3.30.450.20">
    <property type="entry name" value="PAS domain"/>
    <property type="match status" value="1"/>
</dbReference>
<dbReference type="SMART" id="SM00091">
    <property type="entry name" value="PAS"/>
    <property type="match status" value="1"/>
</dbReference>
<evidence type="ECO:0000313" key="2">
    <source>
        <dbReference type="EMBL" id="MDO8108329.1"/>
    </source>
</evidence>
<dbReference type="InterPro" id="IPR000014">
    <property type="entry name" value="PAS"/>
</dbReference>
<dbReference type="CDD" id="cd00130">
    <property type="entry name" value="PAS"/>
    <property type="match status" value="1"/>
</dbReference>
<evidence type="ECO:0000313" key="3">
    <source>
        <dbReference type="Proteomes" id="UP001232536"/>
    </source>
</evidence>
<comment type="caution">
    <text evidence="2">The sequence shown here is derived from an EMBL/GenBank/DDBJ whole genome shotgun (WGS) entry which is preliminary data.</text>
</comment>
<gene>
    <name evidence="2" type="ORF">Q6348_14115</name>
</gene>
<organism evidence="2 3">
    <name type="scientific">Actinotalea lenta</name>
    <dbReference type="NCBI Taxonomy" id="3064654"/>
    <lineage>
        <taxon>Bacteria</taxon>
        <taxon>Bacillati</taxon>
        <taxon>Actinomycetota</taxon>
        <taxon>Actinomycetes</taxon>
        <taxon>Micrococcales</taxon>
        <taxon>Cellulomonadaceae</taxon>
        <taxon>Actinotalea</taxon>
    </lineage>
</organism>
<dbReference type="NCBIfam" id="TIGR00229">
    <property type="entry name" value="sensory_box"/>
    <property type="match status" value="1"/>
</dbReference>
<dbReference type="InterPro" id="IPR035965">
    <property type="entry name" value="PAS-like_dom_sf"/>
</dbReference>
<sequence>MDSNDAHRRVLASLRDGLYVTDRNRVVTFWNAAAHQITGYPSDKAIGRWCGDGFLDHVDDDDVALCGSRCPLLASMSDGQTRTVAVSLKHRDGHRVRVQVTASPLHDHTGHVIGAVETFHPAPRAGGQD</sequence>
<dbReference type="InterPro" id="IPR013767">
    <property type="entry name" value="PAS_fold"/>
</dbReference>
<accession>A0ABT9DBS6</accession>
<dbReference type="SUPFAM" id="SSF55785">
    <property type="entry name" value="PYP-like sensor domain (PAS domain)"/>
    <property type="match status" value="1"/>
</dbReference>
<dbReference type="Proteomes" id="UP001232536">
    <property type="component" value="Unassembled WGS sequence"/>
</dbReference>
<proteinExistence type="predicted"/>
<name>A0ABT9DBS6_9CELL</name>
<evidence type="ECO:0000259" key="1">
    <source>
        <dbReference type="PROSITE" id="PS50112"/>
    </source>
</evidence>
<dbReference type="EMBL" id="JAUQYP010000002">
    <property type="protein sequence ID" value="MDO8108329.1"/>
    <property type="molecule type" value="Genomic_DNA"/>
</dbReference>